<comment type="similarity">
    <text evidence="2">Belongs to the amidase family.</text>
</comment>
<comment type="caution">
    <text evidence="6">The sequence shown here is derived from an EMBL/GenBank/DDBJ whole genome shotgun (WGS) entry which is preliminary data.</text>
</comment>
<evidence type="ECO:0000256" key="2">
    <source>
        <dbReference type="ARBA" id="ARBA00009199"/>
    </source>
</evidence>
<dbReference type="Proteomes" id="UP000604273">
    <property type="component" value="Unassembled WGS sequence"/>
</dbReference>
<dbReference type="PROSITE" id="PS00571">
    <property type="entry name" value="AMIDASES"/>
    <property type="match status" value="1"/>
</dbReference>
<feature type="domain" description="Amidase" evidence="5">
    <location>
        <begin position="609"/>
        <end position="903"/>
    </location>
</feature>
<evidence type="ECO:0000259" key="5">
    <source>
        <dbReference type="Pfam" id="PF01425"/>
    </source>
</evidence>
<dbReference type="InterPro" id="IPR020556">
    <property type="entry name" value="Amidase_CS"/>
</dbReference>
<dbReference type="Gene3D" id="3.90.1300.10">
    <property type="entry name" value="Amidase signature (AS) domain"/>
    <property type="match status" value="1"/>
</dbReference>
<dbReference type="EMBL" id="JABFAI010000305">
    <property type="protein sequence ID" value="KAF4946724.1"/>
    <property type="molecule type" value="Genomic_DNA"/>
</dbReference>
<evidence type="ECO:0000313" key="7">
    <source>
        <dbReference type="Proteomes" id="UP000604273"/>
    </source>
</evidence>
<reference evidence="6" key="2">
    <citation type="submission" date="2020-05" db="EMBL/GenBank/DDBJ databases">
        <authorList>
            <person name="Kim H.-S."/>
            <person name="Proctor R.H."/>
            <person name="Brown D.W."/>
        </authorList>
    </citation>
    <scope>NUCLEOTIDE SEQUENCE</scope>
    <source>
        <strain evidence="6">NRRL 45417</strain>
    </source>
</reference>
<dbReference type="PANTHER" id="PTHR46072">
    <property type="entry name" value="AMIDASE-RELATED-RELATED"/>
    <property type="match status" value="1"/>
</dbReference>
<dbReference type="GO" id="GO:0004040">
    <property type="term" value="F:amidase activity"/>
    <property type="evidence" value="ECO:0007669"/>
    <property type="project" value="UniProtKB-EC"/>
</dbReference>
<evidence type="ECO:0000256" key="1">
    <source>
        <dbReference type="ARBA" id="ARBA00001311"/>
    </source>
</evidence>
<dbReference type="SUPFAM" id="SSF75304">
    <property type="entry name" value="Amidase signature (AS) enzymes"/>
    <property type="match status" value="1"/>
</dbReference>
<evidence type="ECO:0000256" key="3">
    <source>
        <dbReference type="ARBA" id="ARBA00012922"/>
    </source>
</evidence>
<organism evidence="6 7">
    <name type="scientific">Fusarium gaditjirri</name>
    <dbReference type="NCBI Taxonomy" id="282569"/>
    <lineage>
        <taxon>Eukaryota</taxon>
        <taxon>Fungi</taxon>
        <taxon>Dikarya</taxon>
        <taxon>Ascomycota</taxon>
        <taxon>Pezizomycotina</taxon>
        <taxon>Sordariomycetes</taxon>
        <taxon>Hypocreomycetidae</taxon>
        <taxon>Hypocreales</taxon>
        <taxon>Nectriaceae</taxon>
        <taxon>Fusarium</taxon>
        <taxon>Fusarium nisikadoi species complex</taxon>
    </lineage>
</organism>
<dbReference type="PANTHER" id="PTHR46072:SF8">
    <property type="entry name" value="AMIDASE DOMAIN-CONTAINING PROTEIN"/>
    <property type="match status" value="1"/>
</dbReference>
<comment type="catalytic activity">
    <reaction evidence="1">
        <text>a monocarboxylic acid amide + H2O = a monocarboxylate + NH4(+)</text>
        <dbReference type="Rhea" id="RHEA:12020"/>
        <dbReference type="ChEBI" id="CHEBI:15377"/>
        <dbReference type="ChEBI" id="CHEBI:28938"/>
        <dbReference type="ChEBI" id="CHEBI:35757"/>
        <dbReference type="ChEBI" id="CHEBI:83628"/>
        <dbReference type="EC" id="3.5.1.4"/>
    </reaction>
</comment>
<dbReference type="EC" id="3.5.1.4" evidence="3"/>
<dbReference type="Pfam" id="PF01425">
    <property type="entry name" value="Amidase"/>
    <property type="match status" value="2"/>
</dbReference>
<gene>
    <name evidence="6" type="ORF">FGADI_10928</name>
</gene>
<keyword evidence="4" id="KW-0378">Hydrolase</keyword>
<name>A0A8H4SWB4_9HYPO</name>
<reference evidence="6" key="1">
    <citation type="journal article" date="2020" name="BMC Genomics">
        <title>Correction to: Identification and distribution of gene clusters required for synthesis of sphingolipid metabolism inhibitors in diverse species of the filamentous fungus Fusarium.</title>
        <authorList>
            <person name="Kim H.S."/>
            <person name="Lohmar J.M."/>
            <person name="Busman M."/>
            <person name="Brown D.W."/>
            <person name="Naumann T.A."/>
            <person name="Divon H.H."/>
            <person name="Lysoe E."/>
            <person name="Uhlig S."/>
            <person name="Proctor R.H."/>
        </authorList>
    </citation>
    <scope>NUCLEOTIDE SEQUENCE</scope>
    <source>
        <strain evidence="6">NRRL 45417</strain>
    </source>
</reference>
<dbReference type="SUPFAM" id="SSF52047">
    <property type="entry name" value="RNI-like"/>
    <property type="match status" value="1"/>
</dbReference>
<evidence type="ECO:0000256" key="4">
    <source>
        <dbReference type="ARBA" id="ARBA00022801"/>
    </source>
</evidence>
<evidence type="ECO:0000313" key="6">
    <source>
        <dbReference type="EMBL" id="KAF4946724.1"/>
    </source>
</evidence>
<dbReference type="AlphaFoldDB" id="A0A8H4SWB4"/>
<feature type="domain" description="Amidase" evidence="5">
    <location>
        <begin position="955"/>
        <end position="1066"/>
    </location>
</feature>
<protein>
    <recommendedName>
        <fullName evidence="3">amidase</fullName>
        <ecNumber evidence="3">3.5.1.4</ecNumber>
    </recommendedName>
</protein>
<accession>A0A8H4SWB4</accession>
<dbReference type="InterPro" id="IPR036928">
    <property type="entry name" value="AS_sf"/>
</dbReference>
<sequence>MVRLFNPFGKSVMARRHLDDCECIPLSIPKKRKLRPQTPGKLSQFLACPVEIQLSVLAFLSNGDLVALSLANKHLANIIQPFLHKEVDASCPTHCNKREPNPLVLVVRTLLARPDLAQAVQHLRFDGYDFPTRKTDVIPTTRLTRLTRKYKGKAMELIRASGLEDAKGWAKSFRRGQVDSIVALLVALTPRVRTIYLGEDFSVELRYLPLLFEPRRSTASDTSSLHKFEHLREVTVHNHAATYYHTRFDFNNVFQSFLHLHMLQSLCISGSYPEESRPVVVGKKLENLIRLDLKRIGEAELEQILSLAPNLTSLAYIYTWNFKAEDSSTQPLTLNLSTLRNSLESHRLKLKWLELIAIDNTKILMQNALWPLLLQGSSLKLHDFSNLRILFIPWIFLNGPSYGTHTSPLRYVIPKSVVLLSLTDDLHRQPYWNWKIEDMKQMVTDYLRYVKGADTALAALYMLGPLFGEAWTAKESFATRKLCRSAGVRFMAVKMTVAENKESREVDERYRRYGKDRRGASNEVNPISRVKMKEAWEDRASAKRAATIDKIPPEWRLSSADLKRAYGQRDITGPFIEQFLCKETVSITSLKTVDVLNAVSEQELTTTKVVRAFCQRAAVAHQINNCLHEILFDQAFGRAQYLDDYFTKHGKTLGPLHGLPISLKDQFHVKDVDTTMGYVGWIGGNLGIDSDKSHKVESQIVTELLSLGAVLYCKTSLPQTLLFGETKNNIIGQTLNPINQNLSCGGSSGGEAALMALGGSSVGVGTDIGGSLRIPAGFCGIFSIKPTSNRLSYRDVANTNPGQDTYRSTIGFMGTSIDALEVVFRAVLRTEPWLNDPAVVPIPFRKEIMESYRRRADDKGNAKFGERPLKMGVLWCDGMAGLHPPVLRGLKTVVEALKKAGHKGGFLSADGAHDIHQHLGLSGESLISDLRDGLKLKSPTELLKYQGLTIQGLGYERQYSDYWNSTADLDGQIVDAVLMPVAPHAAVVPGKFYHGAYTDAMNLTNYTVVVVPTIRADKKVDVFDKGYKPLGEMDRKNWEAYDADAYDGAPVGVQVVGRKFEEEKCLAIGRIVYAVVKNAIETACIPFWENDTSIFDN</sequence>
<keyword evidence="7" id="KW-1185">Reference proteome</keyword>
<proteinExistence type="inferred from homology"/>
<dbReference type="OrthoDB" id="6428749at2759"/>
<dbReference type="InterPro" id="IPR023631">
    <property type="entry name" value="Amidase_dom"/>
</dbReference>